<sequence>MFVQPGQVIRISVWWWCDSTEAPVMLHGKVKWIMMAQTTPGAISDNKPVGLWPTKGHRRNPEMRTIILKPRPMCLPHNRFIMLS</sequence>
<evidence type="ECO:0000313" key="1">
    <source>
        <dbReference type="Proteomes" id="UP000887581"/>
    </source>
</evidence>
<dbReference type="AlphaFoldDB" id="A0A915PUI6"/>
<proteinExistence type="predicted"/>
<dbReference type="WBParaSite" id="sdigi.contig33.g2359.t1">
    <property type="protein sequence ID" value="sdigi.contig33.g2359.t1"/>
    <property type="gene ID" value="sdigi.contig33.g2359"/>
</dbReference>
<name>A0A915PUI6_9BILA</name>
<keyword evidence="1" id="KW-1185">Reference proteome</keyword>
<accession>A0A915PUI6</accession>
<dbReference type="Proteomes" id="UP000887581">
    <property type="component" value="Unplaced"/>
</dbReference>
<protein>
    <submittedName>
        <fullName evidence="2">Uncharacterized protein</fullName>
    </submittedName>
</protein>
<reference evidence="2" key="1">
    <citation type="submission" date="2022-11" db="UniProtKB">
        <authorList>
            <consortium name="WormBaseParasite"/>
        </authorList>
    </citation>
    <scope>IDENTIFICATION</scope>
</reference>
<organism evidence="1 2">
    <name type="scientific">Setaria digitata</name>
    <dbReference type="NCBI Taxonomy" id="48799"/>
    <lineage>
        <taxon>Eukaryota</taxon>
        <taxon>Metazoa</taxon>
        <taxon>Ecdysozoa</taxon>
        <taxon>Nematoda</taxon>
        <taxon>Chromadorea</taxon>
        <taxon>Rhabditida</taxon>
        <taxon>Spirurina</taxon>
        <taxon>Spiruromorpha</taxon>
        <taxon>Filarioidea</taxon>
        <taxon>Setariidae</taxon>
        <taxon>Setaria</taxon>
    </lineage>
</organism>
<evidence type="ECO:0000313" key="2">
    <source>
        <dbReference type="WBParaSite" id="sdigi.contig33.g2359.t1"/>
    </source>
</evidence>